<accession>A0A3N6N533</accession>
<dbReference type="OrthoDB" id="8999741at2"/>
<dbReference type="InterPro" id="IPR014717">
    <property type="entry name" value="Transl_elong_EF1B/ribsomal_bS6"/>
</dbReference>
<proteinExistence type="predicted"/>
<organism evidence="1 2">
    <name type="scientific">Paraburkholderia dinghuensis</name>
    <dbReference type="NCBI Taxonomy" id="2305225"/>
    <lineage>
        <taxon>Bacteria</taxon>
        <taxon>Pseudomonadati</taxon>
        <taxon>Pseudomonadota</taxon>
        <taxon>Betaproteobacteria</taxon>
        <taxon>Burkholderiales</taxon>
        <taxon>Burkholderiaceae</taxon>
        <taxon>Paraburkholderia</taxon>
    </lineage>
</organism>
<protein>
    <recommendedName>
        <fullName evidence="3">Pilus assembly protein</fullName>
    </recommendedName>
</protein>
<sequence>MSDALMMHEGLTARPGSGWLRDWMRLHAWSVRRRSGVAAVIAVIAALSAGVVIVEADLLGVRTARTELDDTEHKLADAQRVVARLPAIRQAVSGVPRGSRESTAADDVRLVSELTSTAGLTLVTLEPSAPGGAGAEAFRSMKFAAQGSFAQLRAFLAGLATQPVLVLPGDLTIKREGEGLSIAATVQVFDGLPPIQLDATSGDRNGVATDPFTSSATDGSGKGALRLTGVLQDRASIVALVESASGTQAVRAGQVFGGVRVEQVLPSRVVFTEGGKSQILTWAEEAK</sequence>
<name>A0A3N6N533_9BURK</name>
<dbReference type="EMBL" id="RQIS01000017">
    <property type="protein sequence ID" value="RQH02917.1"/>
    <property type="molecule type" value="Genomic_DNA"/>
</dbReference>
<dbReference type="AlphaFoldDB" id="A0A3N6N533"/>
<evidence type="ECO:0008006" key="3">
    <source>
        <dbReference type="Google" id="ProtNLM"/>
    </source>
</evidence>
<comment type="caution">
    <text evidence="1">The sequence shown here is derived from an EMBL/GenBank/DDBJ whole genome shotgun (WGS) entry which is preliminary data.</text>
</comment>
<keyword evidence="2" id="KW-1185">Reference proteome</keyword>
<gene>
    <name evidence="1" type="ORF">D1Y85_21080</name>
</gene>
<reference evidence="1 2" key="1">
    <citation type="submission" date="2018-11" db="EMBL/GenBank/DDBJ databases">
        <title>Paraburkholderia sp. DHOA04, isolated from soil.</title>
        <authorList>
            <person name="Gao Z.-H."/>
            <person name="Qiu L.-H."/>
            <person name="Fu J.-C."/>
        </authorList>
    </citation>
    <scope>NUCLEOTIDE SEQUENCE [LARGE SCALE GENOMIC DNA]</scope>
    <source>
        <strain evidence="1 2">DHOA04</strain>
    </source>
</reference>
<evidence type="ECO:0000313" key="2">
    <source>
        <dbReference type="Proteomes" id="UP000272778"/>
    </source>
</evidence>
<dbReference type="Gene3D" id="3.30.70.60">
    <property type="match status" value="1"/>
</dbReference>
<dbReference type="Proteomes" id="UP000272778">
    <property type="component" value="Unassembled WGS sequence"/>
</dbReference>
<dbReference type="RefSeq" id="WP_124153016.1">
    <property type="nucleotide sequence ID" value="NZ_RQIS01000017.1"/>
</dbReference>
<evidence type="ECO:0000313" key="1">
    <source>
        <dbReference type="EMBL" id="RQH02917.1"/>
    </source>
</evidence>